<dbReference type="Proteomes" id="UP000691718">
    <property type="component" value="Unassembled WGS sequence"/>
</dbReference>
<dbReference type="OrthoDB" id="671595at2759"/>
<feature type="domain" description="Cyclin N-terminal" evidence="1">
    <location>
        <begin position="6"/>
        <end position="80"/>
    </location>
</feature>
<proteinExistence type="predicted"/>
<dbReference type="AlphaFoldDB" id="A0A8S3WDI9"/>
<keyword evidence="3" id="KW-1185">Reference proteome</keyword>
<dbReference type="InterPro" id="IPR039361">
    <property type="entry name" value="Cyclin"/>
</dbReference>
<dbReference type="Pfam" id="PF00134">
    <property type="entry name" value="Cyclin_N"/>
    <property type="match status" value="1"/>
</dbReference>
<organism evidence="2 3">
    <name type="scientific">Parnassius apollo</name>
    <name type="common">Apollo butterfly</name>
    <name type="synonym">Papilio apollo</name>
    <dbReference type="NCBI Taxonomy" id="110799"/>
    <lineage>
        <taxon>Eukaryota</taxon>
        <taxon>Metazoa</taxon>
        <taxon>Ecdysozoa</taxon>
        <taxon>Arthropoda</taxon>
        <taxon>Hexapoda</taxon>
        <taxon>Insecta</taxon>
        <taxon>Pterygota</taxon>
        <taxon>Neoptera</taxon>
        <taxon>Endopterygota</taxon>
        <taxon>Lepidoptera</taxon>
        <taxon>Glossata</taxon>
        <taxon>Ditrysia</taxon>
        <taxon>Papilionoidea</taxon>
        <taxon>Papilionidae</taxon>
        <taxon>Parnassiinae</taxon>
        <taxon>Parnassini</taxon>
        <taxon>Parnassius</taxon>
        <taxon>Parnassius</taxon>
    </lineage>
</organism>
<dbReference type="InterPro" id="IPR006671">
    <property type="entry name" value="Cyclin_N"/>
</dbReference>
<gene>
    <name evidence="2" type="ORF">PAPOLLO_LOCUS5135</name>
</gene>
<sequence>GSDGNPAVIQTASWYLDSILSISSVQLEQLQPVAAACFWIAQKHHGPVASASKLIKCANRAFSTTQLLRTEEAILKKLKFPSQPVVPQDYITYLSWWSDNAHPGEIEVAAVFLCLCGLMVDKTLCNELPSVIAAASVQNALLLLGKRDLMLRLQTCPVFKAAKNKTTNMCCICSTLRTAVRIVSNYKYEYKAPIEIFGIGPHFIAQKIVKCAYDLKDLEVQCTRN</sequence>
<evidence type="ECO:0000313" key="3">
    <source>
        <dbReference type="Proteomes" id="UP000691718"/>
    </source>
</evidence>
<evidence type="ECO:0000313" key="2">
    <source>
        <dbReference type="EMBL" id="CAG4954727.1"/>
    </source>
</evidence>
<dbReference type="EMBL" id="CAJQZP010000294">
    <property type="protein sequence ID" value="CAG4954727.1"/>
    <property type="molecule type" value="Genomic_DNA"/>
</dbReference>
<protein>
    <submittedName>
        <fullName evidence="2">(apollo) hypothetical protein</fullName>
    </submittedName>
</protein>
<name>A0A8S3WDI9_PARAO</name>
<feature type="non-terminal residue" evidence="2">
    <location>
        <position position="1"/>
    </location>
</feature>
<accession>A0A8S3WDI9</accession>
<comment type="caution">
    <text evidence="2">The sequence shown here is derived from an EMBL/GenBank/DDBJ whole genome shotgun (WGS) entry which is preliminary data.</text>
</comment>
<evidence type="ECO:0000259" key="1">
    <source>
        <dbReference type="Pfam" id="PF00134"/>
    </source>
</evidence>
<dbReference type="PANTHER" id="PTHR10177">
    <property type="entry name" value="CYCLINS"/>
    <property type="match status" value="1"/>
</dbReference>
<reference evidence="2" key="1">
    <citation type="submission" date="2021-04" db="EMBL/GenBank/DDBJ databases">
        <authorList>
            <person name="Tunstrom K."/>
        </authorList>
    </citation>
    <scope>NUCLEOTIDE SEQUENCE</scope>
</reference>